<proteinExistence type="predicted"/>
<reference evidence="1 2" key="1">
    <citation type="journal article" date="2018" name="Sci. Rep.">
        <title>Genomic signatures of local adaptation to the degree of environmental predictability in rotifers.</title>
        <authorList>
            <person name="Franch-Gras L."/>
            <person name="Hahn C."/>
            <person name="Garcia-Roger E.M."/>
            <person name="Carmona M.J."/>
            <person name="Serra M."/>
            <person name="Gomez A."/>
        </authorList>
    </citation>
    <scope>NUCLEOTIDE SEQUENCE [LARGE SCALE GENOMIC DNA]</scope>
    <source>
        <strain evidence="1">HYR1</strain>
    </source>
</reference>
<name>A0A3M7RDA4_BRAPC</name>
<evidence type="ECO:0000313" key="2">
    <source>
        <dbReference type="Proteomes" id="UP000276133"/>
    </source>
</evidence>
<dbReference type="EMBL" id="REGN01003701">
    <property type="protein sequence ID" value="RNA21275.1"/>
    <property type="molecule type" value="Genomic_DNA"/>
</dbReference>
<dbReference type="Proteomes" id="UP000276133">
    <property type="component" value="Unassembled WGS sequence"/>
</dbReference>
<comment type="caution">
    <text evidence="1">The sequence shown here is derived from an EMBL/GenBank/DDBJ whole genome shotgun (WGS) entry which is preliminary data.</text>
</comment>
<sequence>MLKLQENSDIKQIYCIRKPKMICVKKFLVCGEPFISNGKIMNIKIKITITKSKRFDNYTPILSDYHRDDVDNWLFTADHGFISANILTQ</sequence>
<dbReference type="AlphaFoldDB" id="A0A3M7RDA4"/>
<gene>
    <name evidence="1" type="ORF">BpHYR1_020311</name>
</gene>
<dbReference type="OrthoDB" id="10090179at2759"/>
<protein>
    <submittedName>
        <fullName evidence="1">Uncharacterized protein</fullName>
    </submittedName>
</protein>
<organism evidence="1 2">
    <name type="scientific">Brachionus plicatilis</name>
    <name type="common">Marine rotifer</name>
    <name type="synonym">Brachionus muelleri</name>
    <dbReference type="NCBI Taxonomy" id="10195"/>
    <lineage>
        <taxon>Eukaryota</taxon>
        <taxon>Metazoa</taxon>
        <taxon>Spiralia</taxon>
        <taxon>Gnathifera</taxon>
        <taxon>Rotifera</taxon>
        <taxon>Eurotatoria</taxon>
        <taxon>Monogononta</taxon>
        <taxon>Pseudotrocha</taxon>
        <taxon>Ploima</taxon>
        <taxon>Brachionidae</taxon>
        <taxon>Brachionus</taxon>
    </lineage>
</organism>
<keyword evidence="2" id="KW-1185">Reference proteome</keyword>
<accession>A0A3M7RDA4</accession>
<evidence type="ECO:0000313" key="1">
    <source>
        <dbReference type="EMBL" id="RNA21275.1"/>
    </source>
</evidence>